<sequence>MIKTIKISGAHCLGPVELKKAIADVPIGGFLEVITNDPCAKEDIPTWCRFTKNELVEFNELEGGWMRFLIKRTR</sequence>
<dbReference type="HOGENOM" id="CLU_165255_1_2_2"/>
<dbReference type="InterPro" id="IPR036868">
    <property type="entry name" value="TusA-like_sf"/>
</dbReference>
<dbReference type="PATRIC" id="fig|178306.9.peg.2020"/>
<evidence type="ECO:0000313" key="4">
    <source>
        <dbReference type="Proteomes" id="UP000002439"/>
    </source>
</evidence>
<feature type="domain" description="UPF0033" evidence="2">
    <location>
        <begin position="3"/>
        <end position="72"/>
    </location>
</feature>
<reference evidence="3 4" key="1">
    <citation type="journal article" date="2002" name="Proc. Natl. Acad. Sci. U.S.A.">
        <title>Genome sequence of the hyperthermophilic crenarchaeon Pyrobaculum aerophilum.</title>
        <authorList>
            <person name="Fitz-Gibbon S.T."/>
            <person name="Ladner H."/>
            <person name="Kim U.J."/>
            <person name="Stetter K.O."/>
            <person name="Simon M.I."/>
            <person name="Miller J.H."/>
        </authorList>
    </citation>
    <scope>NUCLEOTIDE SEQUENCE [LARGE SCALE GENOMIC DNA]</scope>
    <source>
        <strain evidence="4">ATCC 51768 / DSM 7523 / JCM 9630 / CIP 104966 / NBRC 100827 / IM2</strain>
    </source>
</reference>
<evidence type="ECO:0000313" key="3">
    <source>
        <dbReference type="EMBL" id="AAL64384.1"/>
    </source>
</evidence>
<evidence type="ECO:0000259" key="2">
    <source>
        <dbReference type="Pfam" id="PF01206"/>
    </source>
</evidence>
<dbReference type="KEGG" id="pai:PAE2711a"/>
<accession>Q8ZUM3</accession>
<name>Q8ZUM3_PYRAE</name>
<dbReference type="STRING" id="178306.PAE2711a"/>
<dbReference type="CDD" id="cd00291">
    <property type="entry name" value="SirA_YedF_YeeD"/>
    <property type="match status" value="1"/>
</dbReference>
<dbReference type="InParanoid" id="Q8ZUM3"/>
<dbReference type="AlphaFoldDB" id="Q8ZUM3"/>
<dbReference type="EnsemblBacteria" id="AAL64384">
    <property type="protein sequence ID" value="AAL64384"/>
    <property type="gene ID" value="PAE2711a"/>
</dbReference>
<dbReference type="Pfam" id="PF01206">
    <property type="entry name" value="TusA"/>
    <property type="match status" value="1"/>
</dbReference>
<keyword evidence="4" id="KW-1185">Reference proteome</keyword>
<dbReference type="Proteomes" id="UP000002439">
    <property type="component" value="Chromosome"/>
</dbReference>
<gene>
    <name evidence="3" type="ordered locus">PAE2711a</name>
</gene>
<dbReference type="RefSeq" id="WP_011008852.1">
    <property type="nucleotide sequence ID" value="NC_003364.1"/>
</dbReference>
<dbReference type="SUPFAM" id="SSF64307">
    <property type="entry name" value="SirA-like"/>
    <property type="match status" value="1"/>
</dbReference>
<organism evidence="3 4">
    <name type="scientific">Pyrobaculum aerophilum (strain ATCC 51768 / DSM 7523 / JCM 9630 / CIP 104966 / NBRC 100827 / IM2)</name>
    <dbReference type="NCBI Taxonomy" id="178306"/>
    <lineage>
        <taxon>Archaea</taxon>
        <taxon>Thermoproteota</taxon>
        <taxon>Thermoprotei</taxon>
        <taxon>Thermoproteales</taxon>
        <taxon>Thermoproteaceae</taxon>
        <taxon>Pyrobaculum</taxon>
    </lineage>
</organism>
<comment type="similarity">
    <text evidence="1">Belongs to the sulfur carrier protein TusA family.</text>
</comment>
<dbReference type="PANTHER" id="PTHR33279">
    <property type="entry name" value="SULFUR CARRIER PROTEIN YEDF-RELATED"/>
    <property type="match status" value="1"/>
</dbReference>
<dbReference type="Gene3D" id="3.30.110.40">
    <property type="entry name" value="TusA-like domain"/>
    <property type="match status" value="1"/>
</dbReference>
<dbReference type="EMBL" id="AE009441">
    <property type="protein sequence ID" value="AAL64384.1"/>
    <property type="molecule type" value="Genomic_DNA"/>
</dbReference>
<dbReference type="GeneID" id="1463545"/>
<proteinExistence type="inferred from homology"/>
<dbReference type="eggNOG" id="arCOG02062">
    <property type="taxonomic scope" value="Archaea"/>
</dbReference>
<evidence type="ECO:0000256" key="1">
    <source>
        <dbReference type="ARBA" id="ARBA00008984"/>
    </source>
</evidence>
<dbReference type="PANTHER" id="PTHR33279:SF6">
    <property type="entry name" value="SULFUR CARRIER PROTEIN YEDF-RELATED"/>
    <property type="match status" value="1"/>
</dbReference>
<dbReference type="InterPro" id="IPR001455">
    <property type="entry name" value="TusA-like"/>
</dbReference>
<protein>
    <recommendedName>
        <fullName evidence="2">UPF0033 domain-containing protein</fullName>
    </recommendedName>
</protein>